<organism evidence="1">
    <name type="scientific">Arundo donax</name>
    <name type="common">Giant reed</name>
    <name type="synonym">Donax arundinaceus</name>
    <dbReference type="NCBI Taxonomy" id="35708"/>
    <lineage>
        <taxon>Eukaryota</taxon>
        <taxon>Viridiplantae</taxon>
        <taxon>Streptophyta</taxon>
        <taxon>Embryophyta</taxon>
        <taxon>Tracheophyta</taxon>
        <taxon>Spermatophyta</taxon>
        <taxon>Magnoliopsida</taxon>
        <taxon>Liliopsida</taxon>
        <taxon>Poales</taxon>
        <taxon>Poaceae</taxon>
        <taxon>PACMAD clade</taxon>
        <taxon>Arundinoideae</taxon>
        <taxon>Arundineae</taxon>
        <taxon>Arundo</taxon>
    </lineage>
</organism>
<accession>A0A0A9BMW6</accession>
<dbReference type="EMBL" id="GBRH01233194">
    <property type="protein sequence ID" value="JAD64701.1"/>
    <property type="molecule type" value="Transcribed_RNA"/>
</dbReference>
<name>A0A0A9BMW6_ARUDO</name>
<dbReference type="AlphaFoldDB" id="A0A0A9BMW6"/>
<reference evidence="1" key="1">
    <citation type="submission" date="2014-09" db="EMBL/GenBank/DDBJ databases">
        <authorList>
            <person name="Magalhaes I.L.F."/>
            <person name="Oliveira U."/>
            <person name="Santos F.R."/>
            <person name="Vidigal T.H.D.A."/>
            <person name="Brescovit A.D."/>
            <person name="Santos A.J."/>
        </authorList>
    </citation>
    <scope>NUCLEOTIDE SEQUENCE</scope>
    <source>
        <tissue evidence="1">Shoot tissue taken approximately 20 cm above the soil surface</tissue>
    </source>
</reference>
<proteinExistence type="predicted"/>
<reference evidence="1" key="2">
    <citation type="journal article" date="2015" name="Data Brief">
        <title>Shoot transcriptome of the giant reed, Arundo donax.</title>
        <authorList>
            <person name="Barrero R.A."/>
            <person name="Guerrero F.D."/>
            <person name="Moolhuijzen P."/>
            <person name="Goolsby J.A."/>
            <person name="Tidwell J."/>
            <person name="Bellgard S.E."/>
            <person name="Bellgard M.I."/>
        </authorList>
    </citation>
    <scope>NUCLEOTIDE SEQUENCE</scope>
    <source>
        <tissue evidence="1">Shoot tissue taken approximately 20 cm above the soil surface</tissue>
    </source>
</reference>
<evidence type="ECO:0000313" key="1">
    <source>
        <dbReference type="EMBL" id="JAD64701.1"/>
    </source>
</evidence>
<protein>
    <submittedName>
        <fullName evidence="1">Uncharacterized protein</fullName>
    </submittedName>
</protein>
<sequence length="33" mass="3750">MLVICCVFNADVILLLLRATYVQKLHLCFPSLV</sequence>